<dbReference type="Gene3D" id="3.10.180.10">
    <property type="entry name" value="2,3-Dihydroxybiphenyl 1,2-Dioxygenase, domain 1"/>
    <property type="match status" value="1"/>
</dbReference>
<organism evidence="2 3">
    <name type="scientific">Anoxynatronum sibiricum</name>
    <dbReference type="NCBI Taxonomy" id="210623"/>
    <lineage>
        <taxon>Bacteria</taxon>
        <taxon>Bacillati</taxon>
        <taxon>Bacillota</taxon>
        <taxon>Clostridia</taxon>
        <taxon>Eubacteriales</taxon>
        <taxon>Clostridiaceae</taxon>
        <taxon>Anoxynatronum</taxon>
    </lineage>
</organism>
<evidence type="ECO:0000259" key="1">
    <source>
        <dbReference type="Pfam" id="PF00903"/>
    </source>
</evidence>
<reference evidence="2 3" key="1">
    <citation type="submission" date="2024-04" db="EMBL/GenBank/DDBJ databases">
        <title>Genome sequencing and metabolic network reconstruction of aminoacids and betaine degradation by Anoxynatronum sibiricum.</title>
        <authorList>
            <person name="Detkova E.N."/>
            <person name="Boltjanskaja Y.V."/>
            <person name="Mardanov A.V."/>
            <person name="Kevbrin V."/>
        </authorList>
    </citation>
    <scope>NUCLEOTIDE SEQUENCE [LARGE SCALE GENOMIC DNA]</scope>
    <source>
        <strain evidence="2 3">Z-7981</strain>
    </source>
</reference>
<sequence>MDPKDRNIENVLYRLLKAGYTVISEPRYTGDGYYESCVLDPDGTRLE</sequence>
<accession>A0ABU9VZ52</accession>
<dbReference type="SUPFAM" id="SSF54593">
    <property type="entry name" value="Glyoxalase/Bleomycin resistance protein/Dihydroxybiphenyl dioxygenase"/>
    <property type="match status" value="1"/>
</dbReference>
<protein>
    <submittedName>
        <fullName evidence="2">VOC family protein</fullName>
    </submittedName>
</protein>
<dbReference type="InterPro" id="IPR004360">
    <property type="entry name" value="Glyas_Fos-R_dOase_dom"/>
</dbReference>
<dbReference type="EMBL" id="JBCITM010000019">
    <property type="protein sequence ID" value="MEN1761636.1"/>
    <property type="molecule type" value="Genomic_DNA"/>
</dbReference>
<dbReference type="Pfam" id="PF00903">
    <property type="entry name" value="Glyoxalase"/>
    <property type="match status" value="1"/>
</dbReference>
<name>A0ABU9VZ52_9CLOT</name>
<evidence type="ECO:0000313" key="2">
    <source>
        <dbReference type="EMBL" id="MEN1761636.1"/>
    </source>
</evidence>
<evidence type="ECO:0000313" key="3">
    <source>
        <dbReference type="Proteomes" id="UP001407405"/>
    </source>
</evidence>
<comment type="caution">
    <text evidence="2">The sequence shown here is derived from an EMBL/GenBank/DDBJ whole genome shotgun (WGS) entry which is preliminary data.</text>
</comment>
<keyword evidence="3" id="KW-1185">Reference proteome</keyword>
<proteinExistence type="predicted"/>
<gene>
    <name evidence="2" type="ORF">AAIG11_14205</name>
</gene>
<dbReference type="Proteomes" id="UP001407405">
    <property type="component" value="Unassembled WGS sequence"/>
</dbReference>
<dbReference type="InterPro" id="IPR029068">
    <property type="entry name" value="Glyas_Bleomycin-R_OHBP_Dase"/>
</dbReference>
<dbReference type="RefSeq" id="WP_343186923.1">
    <property type="nucleotide sequence ID" value="NZ_JBCITM010000019.1"/>
</dbReference>
<feature type="domain" description="Glyoxalase/fosfomycin resistance/dioxygenase" evidence="1">
    <location>
        <begin position="6"/>
        <end position="47"/>
    </location>
</feature>